<reference evidence="1" key="1">
    <citation type="submission" date="2024-03" db="EMBL/GenBank/DDBJ databases">
        <authorList>
            <consortium name="ELIXIR-Norway"/>
            <consortium name="Elixir Norway"/>
        </authorList>
    </citation>
    <scope>NUCLEOTIDE SEQUENCE</scope>
</reference>
<dbReference type="PANTHER" id="PTHR37067">
    <property type="entry name" value="PX DOMAIN-CONTAINING PROTEIN"/>
    <property type="match status" value="1"/>
</dbReference>
<organism evidence="1 2">
    <name type="scientific">Sphagnum jensenii</name>
    <dbReference type="NCBI Taxonomy" id="128206"/>
    <lineage>
        <taxon>Eukaryota</taxon>
        <taxon>Viridiplantae</taxon>
        <taxon>Streptophyta</taxon>
        <taxon>Embryophyta</taxon>
        <taxon>Bryophyta</taxon>
        <taxon>Sphagnophytina</taxon>
        <taxon>Sphagnopsida</taxon>
        <taxon>Sphagnales</taxon>
        <taxon>Sphagnaceae</taxon>
        <taxon>Sphagnum</taxon>
    </lineage>
</organism>
<evidence type="ECO:0000313" key="2">
    <source>
        <dbReference type="Proteomes" id="UP001497522"/>
    </source>
</evidence>
<proteinExistence type="predicted"/>
<dbReference type="PANTHER" id="PTHR37067:SF3">
    <property type="entry name" value="PX DOMAIN-CONTAINING PROTEIN"/>
    <property type="match status" value="1"/>
</dbReference>
<name>A0ABP1AC38_9BRYO</name>
<protein>
    <submittedName>
        <fullName evidence="1">Uncharacterized protein</fullName>
    </submittedName>
</protein>
<accession>A0ABP1AC38</accession>
<keyword evidence="2" id="KW-1185">Reference proteome</keyword>
<dbReference type="EMBL" id="OZ023711">
    <property type="protein sequence ID" value="CAK9860023.1"/>
    <property type="molecule type" value="Genomic_DNA"/>
</dbReference>
<evidence type="ECO:0000313" key="1">
    <source>
        <dbReference type="EMBL" id="CAK9860023.1"/>
    </source>
</evidence>
<sequence length="139" mass="15438">MGIDAFLDKDHDSLTFVISQPAIVDEIVGNLFFNPKDDEEDDDSEPITKVNATKLFKLQEDGSYLVIIKNSLRFNFAIEHVSVGLSFCQTAAVITQHRNLCKNSKLTGLNDHMVGQFVRVLLTVALQPMSTIMGVFTSC</sequence>
<dbReference type="Proteomes" id="UP001497522">
    <property type="component" value="Chromosome 10"/>
</dbReference>
<gene>
    <name evidence="1" type="ORF">CSSPJE1EN2_LOCUS3018</name>
</gene>